<keyword evidence="1" id="KW-0812">Transmembrane</keyword>
<feature type="transmembrane region" description="Helical" evidence="1">
    <location>
        <begin position="35"/>
        <end position="59"/>
    </location>
</feature>
<dbReference type="Proteomes" id="UP001163687">
    <property type="component" value="Chromosome"/>
</dbReference>
<dbReference type="RefSeq" id="WP_264841673.1">
    <property type="nucleotide sequence ID" value="NZ_AP025628.1"/>
</dbReference>
<feature type="transmembrane region" description="Helical" evidence="1">
    <location>
        <begin position="103"/>
        <end position="124"/>
    </location>
</feature>
<accession>A0AA35CKJ2</accession>
<dbReference type="KEGG" id="cmic:caldi_20800"/>
<keyword evidence="3" id="KW-1185">Reference proteome</keyword>
<name>A0AA35CKJ2_9FIRM</name>
<keyword evidence="1" id="KW-0472">Membrane</keyword>
<evidence type="ECO:0000313" key="3">
    <source>
        <dbReference type="Proteomes" id="UP001163687"/>
    </source>
</evidence>
<dbReference type="AlphaFoldDB" id="A0AA35CKJ2"/>
<keyword evidence="1" id="KW-1133">Transmembrane helix</keyword>
<sequence>MRLLRRTVTGLLTGLLTGVVAGALAALAGAPPATAALAAFTLGIPLALLGAGYDLLLELGRVRPGGLAEVVAYWALAFPVARTLQQVVLAWGSGQPAFGRQGAGAFLTFQAAVGGVYGIGFLLLHVQVHALLRPWLREEG</sequence>
<proteinExistence type="predicted"/>
<protein>
    <submittedName>
        <fullName evidence="2">Uncharacterized protein</fullName>
    </submittedName>
</protein>
<dbReference type="EMBL" id="AP025628">
    <property type="protein sequence ID" value="BDG60990.1"/>
    <property type="molecule type" value="Genomic_DNA"/>
</dbReference>
<evidence type="ECO:0000313" key="2">
    <source>
        <dbReference type="EMBL" id="BDG60990.1"/>
    </source>
</evidence>
<evidence type="ECO:0000256" key="1">
    <source>
        <dbReference type="SAM" id="Phobius"/>
    </source>
</evidence>
<feature type="transmembrane region" description="Helical" evidence="1">
    <location>
        <begin position="71"/>
        <end position="91"/>
    </location>
</feature>
<reference evidence="2" key="1">
    <citation type="submission" date="2022-03" db="EMBL/GenBank/DDBJ databases">
        <title>Complete genome sequence of Caldinitratiruptor microaerophilus.</title>
        <authorList>
            <person name="Mukaiyama R."/>
            <person name="Nishiyama T."/>
            <person name="Ueda K."/>
        </authorList>
    </citation>
    <scope>NUCLEOTIDE SEQUENCE</scope>
    <source>
        <strain evidence="2">JCM 16183</strain>
    </source>
</reference>
<organism evidence="2 3">
    <name type="scientific">Caldinitratiruptor microaerophilus</name>
    <dbReference type="NCBI Taxonomy" id="671077"/>
    <lineage>
        <taxon>Bacteria</taxon>
        <taxon>Bacillati</taxon>
        <taxon>Bacillota</taxon>
        <taxon>Clostridia</taxon>
        <taxon>Eubacteriales</taxon>
        <taxon>Symbiobacteriaceae</taxon>
        <taxon>Caldinitratiruptor</taxon>
    </lineage>
</organism>
<gene>
    <name evidence="2" type="ORF">caldi_20800</name>
</gene>